<gene>
    <name evidence="4" type="ORF">ADL15_45820</name>
</gene>
<feature type="domain" description="CBS" evidence="3">
    <location>
        <begin position="7"/>
        <end position="66"/>
    </location>
</feature>
<dbReference type="RefSeq" id="WP_067706111.1">
    <property type="nucleotide sequence ID" value="NZ_LLZH01000331.1"/>
</dbReference>
<evidence type="ECO:0000256" key="1">
    <source>
        <dbReference type="ARBA" id="ARBA00023122"/>
    </source>
</evidence>
<dbReference type="PANTHER" id="PTHR43080:SF2">
    <property type="entry name" value="CBS DOMAIN-CONTAINING PROTEIN"/>
    <property type="match status" value="1"/>
</dbReference>
<dbReference type="SUPFAM" id="SSF54631">
    <property type="entry name" value="CBS-domain pair"/>
    <property type="match status" value="1"/>
</dbReference>
<proteinExistence type="predicted"/>
<dbReference type="Proteomes" id="UP000053244">
    <property type="component" value="Unassembled WGS sequence"/>
</dbReference>
<reference evidence="4 5" key="1">
    <citation type="submission" date="2015-10" db="EMBL/GenBank/DDBJ databases">
        <authorList>
            <person name="Gilbert D.G."/>
        </authorList>
    </citation>
    <scope>NUCLEOTIDE SEQUENCE [LARGE SCALE GENOMIC DNA]</scope>
    <source>
        <strain evidence="4 5">NRRL B-16712</strain>
    </source>
</reference>
<dbReference type="AlphaFoldDB" id="A0A101JB17"/>
<dbReference type="SMART" id="SM00116">
    <property type="entry name" value="CBS"/>
    <property type="match status" value="2"/>
</dbReference>
<dbReference type="Gene3D" id="3.10.580.10">
    <property type="entry name" value="CBS-domain"/>
    <property type="match status" value="1"/>
</dbReference>
<sequence length="221" mass="23482">MRVRDIMTSPVQVVWHNAPIEDAVALMTTYEVTALPVLDADGLLIGMVSDSDLLWHRVPAEPLADPARHRDTGPHPGHRPGVVVEVMSAYPVTTTPGADLADAAQLMLDHDVRSLPVVQGRTVVGIVSRRDILTAVVRDDDALTADVQRRLDDYAGHRGRWTARVTAGVATVAGGFPNEQQREVVSLLAHTVPGVAGIRLLDGPGPDGSKDTVAAGVPVLT</sequence>
<accession>A0A101JB17</accession>
<evidence type="ECO:0000259" key="3">
    <source>
        <dbReference type="PROSITE" id="PS51371"/>
    </source>
</evidence>
<keyword evidence="5" id="KW-1185">Reference proteome</keyword>
<dbReference type="PROSITE" id="PS51371">
    <property type="entry name" value="CBS"/>
    <property type="match status" value="2"/>
</dbReference>
<dbReference type="InterPro" id="IPR046342">
    <property type="entry name" value="CBS_dom_sf"/>
</dbReference>
<organism evidence="4 5">
    <name type="scientific">Actinoplanes awajinensis subsp. mycoplanecinus</name>
    <dbReference type="NCBI Taxonomy" id="135947"/>
    <lineage>
        <taxon>Bacteria</taxon>
        <taxon>Bacillati</taxon>
        <taxon>Actinomycetota</taxon>
        <taxon>Actinomycetes</taxon>
        <taxon>Micromonosporales</taxon>
        <taxon>Micromonosporaceae</taxon>
        <taxon>Actinoplanes</taxon>
    </lineage>
</organism>
<dbReference type="OrthoDB" id="9807125at2"/>
<evidence type="ECO:0000313" key="5">
    <source>
        <dbReference type="Proteomes" id="UP000053244"/>
    </source>
</evidence>
<evidence type="ECO:0000313" key="4">
    <source>
        <dbReference type="EMBL" id="KUL23496.1"/>
    </source>
</evidence>
<dbReference type="EMBL" id="LLZH01000331">
    <property type="protein sequence ID" value="KUL23496.1"/>
    <property type="molecule type" value="Genomic_DNA"/>
</dbReference>
<evidence type="ECO:0000256" key="2">
    <source>
        <dbReference type="PROSITE-ProRule" id="PRU00703"/>
    </source>
</evidence>
<dbReference type="PANTHER" id="PTHR43080">
    <property type="entry name" value="CBS DOMAIN-CONTAINING PROTEIN CBSX3, MITOCHONDRIAL"/>
    <property type="match status" value="1"/>
</dbReference>
<keyword evidence="1 2" id="KW-0129">CBS domain</keyword>
<name>A0A101JB17_9ACTN</name>
<dbReference type="InterPro" id="IPR051257">
    <property type="entry name" value="Diverse_CBS-Domain"/>
</dbReference>
<feature type="domain" description="CBS" evidence="3">
    <location>
        <begin position="87"/>
        <end position="142"/>
    </location>
</feature>
<protein>
    <submittedName>
        <fullName evidence="4">Signal transduction protein</fullName>
    </submittedName>
</protein>
<dbReference type="Pfam" id="PF00571">
    <property type="entry name" value="CBS"/>
    <property type="match status" value="2"/>
</dbReference>
<comment type="caution">
    <text evidence="4">The sequence shown here is derived from an EMBL/GenBank/DDBJ whole genome shotgun (WGS) entry which is preliminary data.</text>
</comment>
<dbReference type="InterPro" id="IPR000644">
    <property type="entry name" value="CBS_dom"/>
</dbReference>